<keyword evidence="8 19" id="KW-0349">Heme</keyword>
<dbReference type="EMBL" id="JAPDDT010000004">
    <property type="protein sequence ID" value="MCW1923376.1"/>
    <property type="molecule type" value="Genomic_DNA"/>
</dbReference>
<proteinExistence type="inferred from homology"/>
<evidence type="ECO:0000256" key="6">
    <source>
        <dbReference type="ARBA" id="ARBA00022448"/>
    </source>
</evidence>
<gene>
    <name evidence="25" type="primary">ccoN</name>
    <name evidence="25" type="ORF">OKA05_12495</name>
</gene>
<keyword evidence="11 19" id="KW-0479">Metal-binding</keyword>
<feature type="transmembrane region" description="Helical" evidence="22">
    <location>
        <begin position="396"/>
        <end position="417"/>
    </location>
</feature>
<dbReference type="PROSITE" id="PS50855">
    <property type="entry name" value="COX1"/>
    <property type="match status" value="1"/>
</dbReference>
<name>A0ABT3GIR1_9BACT</name>
<dbReference type="RefSeq" id="WP_264487481.1">
    <property type="nucleotide sequence ID" value="NZ_JAPDDT010000004.1"/>
</dbReference>
<evidence type="ECO:0000256" key="13">
    <source>
        <dbReference type="ARBA" id="ARBA00022982"/>
    </source>
</evidence>
<evidence type="ECO:0000256" key="10">
    <source>
        <dbReference type="ARBA" id="ARBA00022692"/>
    </source>
</evidence>
<organism evidence="25 26">
    <name type="scientific">Luteolibacter arcticus</name>
    <dbReference type="NCBI Taxonomy" id="1581411"/>
    <lineage>
        <taxon>Bacteria</taxon>
        <taxon>Pseudomonadati</taxon>
        <taxon>Verrucomicrobiota</taxon>
        <taxon>Verrucomicrobiia</taxon>
        <taxon>Verrucomicrobiales</taxon>
        <taxon>Verrucomicrobiaceae</taxon>
        <taxon>Luteolibacter</taxon>
    </lineage>
</organism>
<feature type="compositionally biased region" description="Basic and acidic residues" evidence="21">
    <location>
        <begin position="824"/>
        <end position="840"/>
    </location>
</feature>
<evidence type="ECO:0000256" key="22">
    <source>
        <dbReference type="SAM" id="Phobius"/>
    </source>
</evidence>
<reference evidence="25 26" key="1">
    <citation type="submission" date="2022-10" db="EMBL/GenBank/DDBJ databases">
        <title>Luteolibacter arcticus strain CCTCC AB 2014275, whole genome shotgun sequencing project.</title>
        <authorList>
            <person name="Zhao G."/>
            <person name="Shen L."/>
        </authorList>
    </citation>
    <scope>NUCLEOTIDE SEQUENCE [LARGE SCALE GENOMIC DNA]</scope>
    <source>
        <strain evidence="25 26">CCTCC AB 2014275</strain>
    </source>
</reference>
<keyword evidence="6 20" id="KW-0813">Transport</keyword>
<dbReference type="EC" id="7.1.1.9" evidence="5"/>
<comment type="caution">
    <text evidence="25">The sequence shown here is derived from an EMBL/GenBank/DDBJ whole genome shotgun (WGS) entry which is preliminary data.</text>
</comment>
<keyword evidence="13 20" id="KW-0249">Electron transport</keyword>
<keyword evidence="7" id="KW-1003">Cell membrane</keyword>
<evidence type="ECO:0000256" key="2">
    <source>
        <dbReference type="ARBA" id="ARBA00001973"/>
    </source>
</evidence>
<evidence type="ECO:0000256" key="9">
    <source>
        <dbReference type="ARBA" id="ARBA00022660"/>
    </source>
</evidence>
<keyword evidence="9 20" id="KW-0679">Respiratory chain</keyword>
<feature type="transmembrane region" description="Helical" evidence="22">
    <location>
        <begin position="21"/>
        <end position="45"/>
    </location>
</feature>
<dbReference type="SUPFAM" id="SSF81442">
    <property type="entry name" value="Cytochrome c oxidase subunit I-like"/>
    <property type="match status" value="1"/>
</dbReference>
<evidence type="ECO:0000256" key="1">
    <source>
        <dbReference type="ARBA" id="ARBA00001970"/>
    </source>
</evidence>
<evidence type="ECO:0000256" key="4">
    <source>
        <dbReference type="ARBA" id="ARBA00004673"/>
    </source>
</evidence>
<evidence type="ECO:0000256" key="11">
    <source>
        <dbReference type="ARBA" id="ARBA00022723"/>
    </source>
</evidence>
<evidence type="ECO:0000313" key="25">
    <source>
        <dbReference type="EMBL" id="MCW1923376.1"/>
    </source>
</evidence>
<feature type="transmembrane region" description="Helical" evidence="22">
    <location>
        <begin position="77"/>
        <end position="97"/>
    </location>
</feature>
<evidence type="ECO:0000259" key="24">
    <source>
        <dbReference type="PROSITE" id="PS51007"/>
    </source>
</evidence>
<comment type="cofactor">
    <cofactor evidence="1">
        <name>heme b</name>
        <dbReference type="ChEBI" id="CHEBI:60344"/>
    </cofactor>
</comment>
<feature type="transmembrane region" description="Helical" evidence="22">
    <location>
        <begin position="292"/>
        <end position="312"/>
    </location>
</feature>
<dbReference type="InterPro" id="IPR009056">
    <property type="entry name" value="Cyt_c-like_dom"/>
</dbReference>
<dbReference type="Gene3D" id="1.20.210.10">
    <property type="entry name" value="Cytochrome c oxidase-like, subunit I domain"/>
    <property type="match status" value="1"/>
</dbReference>
<evidence type="ECO:0000256" key="19">
    <source>
        <dbReference type="PROSITE-ProRule" id="PRU00433"/>
    </source>
</evidence>
<dbReference type="InterPro" id="IPR004677">
    <property type="entry name" value="Cyt_c_oxidase_cbb3_su1"/>
</dbReference>
<dbReference type="PROSITE" id="PS00077">
    <property type="entry name" value="COX1_CUB"/>
    <property type="match status" value="1"/>
</dbReference>
<keyword evidence="12" id="KW-1278">Translocase</keyword>
<evidence type="ECO:0000256" key="21">
    <source>
        <dbReference type="SAM" id="MobiDB-lite"/>
    </source>
</evidence>
<keyword evidence="10 20" id="KW-0812">Transmembrane</keyword>
<comment type="pathway">
    <text evidence="4">Energy metabolism; oxidative phosphorylation.</text>
</comment>
<dbReference type="NCBIfam" id="NF011053">
    <property type="entry name" value="PRK14485.1"/>
    <property type="match status" value="1"/>
</dbReference>
<dbReference type="Pfam" id="PF02433">
    <property type="entry name" value="FixO"/>
    <property type="match status" value="1"/>
</dbReference>
<dbReference type="InterPro" id="IPR036909">
    <property type="entry name" value="Cyt_c-like_dom_sf"/>
</dbReference>
<evidence type="ECO:0000256" key="16">
    <source>
        <dbReference type="ARBA" id="ARBA00023008"/>
    </source>
</evidence>
<evidence type="ECO:0000256" key="15">
    <source>
        <dbReference type="ARBA" id="ARBA00023004"/>
    </source>
</evidence>
<dbReference type="InterPro" id="IPR036927">
    <property type="entry name" value="Cyt_c_oxase-like_su1_sf"/>
</dbReference>
<feature type="transmembrane region" description="Helical" evidence="22">
    <location>
        <begin position="118"/>
        <end position="138"/>
    </location>
</feature>
<dbReference type="SUPFAM" id="SSF46626">
    <property type="entry name" value="Cytochrome c"/>
    <property type="match status" value="1"/>
</dbReference>
<evidence type="ECO:0000256" key="17">
    <source>
        <dbReference type="ARBA" id="ARBA00023136"/>
    </source>
</evidence>
<comment type="subcellular location">
    <subcellularLocation>
        <location evidence="3">Cell membrane</location>
        <topology evidence="3">Multi-pass membrane protein</topology>
    </subcellularLocation>
</comment>
<accession>A0ABT3GIR1</accession>
<feature type="transmembrane region" description="Helical" evidence="22">
    <location>
        <begin position="144"/>
        <end position="165"/>
    </location>
</feature>
<feature type="transmembrane region" description="Helical" evidence="22">
    <location>
        <begin position="570"/>
        <end position="591"/>
    </location>
</feature>
<keyword evidence="16" id="KW-0186">Copper</keyword>
<comment type="cofactor">
    <cofactor evidence="2">
        <name>Cu(2+)</name>
        <dbReference type="ChEBI" id="CHEBI:29036"/>
    </cofactor>
</comment>
<feature type="transmembrane region" description="Helical" evidence="22">
    <location>
        <begin position="220"/>
        <end position="243"/>
    </location>
</feature>
<feature type="transmembrane region" description="Helical" evidence="22">
    <location>
        <begin position="509"/>
        <end position="526"/>
    </location>
</feature>
<evidence type="ECO:0000256" key="7">
    <source>
        <dbReference type="ARBA" id="ARBA00022475"/>
    </source>
</evidence>
<dbReference type="PANTHER" id="PTHR10422">
    <property type="entry name" value="CYTOCHROME C OXIDASE SUBUNIT 1"/>
    <property type="match status" value="1"/>
</dbReference>
<dbReference type="Gene3D" id="1.10.760.10">
    <property type="entry name" value="Cytochrome c-like domain"/>
    <property type="match status" value="1"/>
</dbReference>
<evidence type="ECO:0000256" key="12">
    <source>
        <dbReference type="ARBA" id="ARBA00022967"/>
    </source>
</evidence>
<sequence length="852" mass="96517">MNAATARTTTITYDDRTVRQFMIASILWGIVGMLVGVICATQLSWWQMNGKFLEAISFGLFKGDGLQYITFGRLRPLHTNAVIFAFVGNMAFAGIYYSTQRLCKTRTASDLLSKIHMWGWQLIILAAAITLPAGLTRGKEYAELIWPINIAVAVVWVIFAINFFWTLSKRNEPSLYVALWFYIATIVTVAMLYIVNHLSIPTSWVHSYPIFGGLQDGLVQWWYGHNAVAFFLTTPILGIMYYFLPKAANRPVYSYRLSIVHFWSLVFIYIWAGPHHLLNTSLPRWLQMLGMLFSLMLWAPSWGGMLNGLLTLRGAWAKLRSDPVIKFFAAGITFYGMATFEGPLLSIRAVNALSHYTDWTIGHVHAGALGWNGFMAAGMFYWLAPRLWKTRLWSESWANMHFWIGLVGILLYVAAMWTAGITQGLMLGQVAEGGTTLKYEFVETLKAIQLTYILRSVGGTLYLIGFVMCAVNIFRTARSGRPVDETVEVTVPEKEHDRLRLGEALFRDPVAYAVAGVVMMVLWFFLPKGADMAALLLVVLICIQGVKTFKREGAKWDHWHESLLKNYLPFTVLVFVAVAIGGGVQIVPSLLVNREKNIEGRLQDLYTPLELAGRDLYVNEGCYNCHSQMIRTLVPDVMRYGRAGVKDDYSHLGESLYDHPYQWGSKRTGPDLAREGGPLVAGSEHVRAGKRDNKWHWFHFMNPRWANEDSNMPAYPWLYEEKTDFKSLPGKIAVQRRLGVPFPAWTKDEIDQQAREQGMAIARSLFEGDAPVGYEPMKTASKEELLRHFSESRVVALIAYVQKVGSYHEIEKKDMPEAIPLDPDSYRKLTEHAREVHEARTSSTTKETPLHP</sequence>
<comment type="similarity">
    <text evidence="20">Belongs to the heme-copper respiratory oxidase family.</text>
</comment>
<feature type="domain" description="Cytochrome c" evidence="24">
    <location>
        <begin position="608"/>
        <end position="805"/>
    </location>
</feature>
<evidence type="ECO:0000256" key="8">
    <source>
        <dbReference type="ARBA" id="ARBA00022617"/>
    </source>
</evidence>
<evidence type="ECO:0000256" key="5">
    <source>
        <dbReference type="ARBA" id="ARBA00012949"/>
    </source>
</evidence>
<dbReference type="PROSITE" id="PS51007">
    <property type="entry name" value="CYTC"/>
    <property type="match status" value="1"/>
</dbReference>
<keyword evidence="14 22" id="KW-1133">Transmembrane helix</keyword>
<dbReference type="Pfam" id="PF00115">
    <property type="entry name" value="COX1"/>
    <property type="match status" value="1"/>
</dbReference>
<evidence type="ECO:0000256" key="18">
    <source>
        <dbReference type="ARBA" id="ARBA00047816"/>
    </source>
</evidence>
<feature type="transmembrane region" description="Helical" evidence="22">
    <location>
        <begin position="255"/>
        <end position="272"/>
    </location>
</feature>
<dbReference type="Proteomes" id="UP001320876">
    <property type="component" value="Unassembled WGS sequence"/>
</dbReference>
<feature type="region of interest" description="Disordered" evidence="21">
    <location>
        <begin position="820"/>
        <end position="852"/>
    </location>
</feature>
<dbReference type="PANTHER" id="PTHR10422:SF29">
    <property type="entry name" value="CYTOCHROME C OXIDASE SUBUNIT 1 HOMOLOG, BACTEROID"/>
    <property type="match status" value="1"/>
</dbReference>
<dbReference type="InterPro" id="IPR023615">
    <property type="entry name" value="Cyt_c_Oxase_su1_BS"/>
</dbReference>
<keyword evidence="15 19" id="KW-0408">Iron</keyword>
<feature type="transmembrane region" description="Helical" evidence="22">
    <location>
        <begin position="324"/>
        <end position="344"/>
    </location>
</feature>
<dbReference type="InterPro" id="IPR000883">
    <property type="entry name" value="Cyt_C_Oxase_1"/>
</dbReference>
<evidence type="ECO:0000313" key="26">
    <source>
        <dbReference type="Proteomes" id="UP001320876"/>
    </source>
</evidence>
<feature type="transmembrane region" description="Helical" evidence="22">
    <location>
        <begin position="177"/>
        <end position="200"/>
    </location>
</feature>
<keyword evidence="17 22" id="KW-0472">Membrane</keyword>
<feature type="transmembrane region" description="Helical" evidence="22">
    <location>
        <begin position="532"/>
        <end position="549"/>
    </location>
</feature>
<feature type="transmembrane region" description="Helical" evidence="22">
    <location>
        <begin position="452"/>
        <end position="474"/>
    </location>
</feature>
<protein>
    <recommendedName>
        <fullName evidence="5">cytochrome-c oxidase</fullName>
        <ecNumber evidence="5">7.1.1.9</ecNumber>
    </recommendedName>
</protein>
<dbReference type="InterPro" id="IPR023616">
    <property type="entry name" value="Cyt_c_oxase-like_su1_dom"/>
</dbReference>
<dbReference type="NCBIfam" id="TIGR00780">
    <property type="entry name" value="ccoN"/>
    <property type="match status" value="1"/>
</dbReference>
<comment type="catalytic activity">
    <reaction evidence="18">
        <text>4 Fe(II)-[cytochrome c] + O2 + 8 H(+)(in) = 4 Fe(III)-[cytochrome c] + 2 H2O + 4 H(+)(out)</text>
        <dbReference type="Rhea" id="RHEA:11436"/>
        <dbReference type="Rhea" id="RHEA-COMP:10350"/>
        <dbReference type="Rhea" id="RHEA-COMP:14399"/>
        <dbReference type="ChEBI" id="CHEBI:15377"/>
        <dbReference type="ChEBI" id="CHEBI:15378"/>
        <dbReference type="ChEBI" id="CHEBI:15379"/>
        <dbReference type="ChEBI" id="CHEBI:29033"/>
        <dbReference type="ChEBI" id="CHEBI:29034"/>
        <dbReference type="EC" id="7.1.1.9"/>
    </reaction>
</comment>
<feature type="compositionally biased region" description="Polar residues" evidence="21">
    <location>
        <begin position="841"/>
        <end position="852"/>
    </location>
</feature>
<evidence type="ECO:0000256" key="20">
    <source>
        <dbReference type="RuleBase" id="RU000370"/>
    </source>
</evidence>
<evidence type="ECO:0000256" key="14">
    <source>
        <dbReference type="ARBA" id="ARBA00022989"/>
    </source>
</evidence>
<keyword evidence="26" id="KW-1185">Reference proteome</keyword>
<feature type="domain" description="Cytochrome oxidase subunit I profile" evidence="23">
    <location>
        <begin position="21"/>
        <end position="496"/>
    </location>
</feature>
<evidence type="ECO:0000256" key="3">
    <source>
        <dbReference type="ARBA" id="ARBA00004651"/>
    </source>
</evidence>
<feature type="transmembrane region" description="Helical" evidence="22">
    <location>
        <begin position="364"/>
        <end position="384"/>
    </location>
</feature>
<dbReference type="InterPro" id="IPR003468">
    <property type="entry name" value="Cyt_c_oxidase_monohaem-su/FixO"/>
</dbReference>
<evidence type="ECO:0000259" key="23">
    <source>
        <dbReference type="PROSITE" id="PS50855"/>
    </source>
</evidence>